<feature type="site" description="Could be important to modulate the pK values of the two catalytic cysteine residues" evidence="9">
    <location>
        <position position="162"/>
    </location>
</feature>
<evidence type="ECO:0000256" key="10">
    <source>
        <dbReference type="PROSITE-ProRule" id="PRU10125"/>
    </source>
</evidence>
<comment type="pathway">
    <text evidence="1 9">Amino-acid biosynthesis; L-lysine biosynthesis via DAP pathway; DL-2,6-diaminopimelate from LL-2,6-diaminopimelate: step 1/1.</text>
</comment>
<feature type="binding site" evidence="9">
    <location>
        <position position="62"/>
    </location>
    <ligand>
        <name>substrate</name>
    </ligand>
</feature>
<dbReference type="GO" id="GO:0008837">
    <property type="term" value="F:diaminopimelate epimerase activity"/>
    <property type="evidence" value="ECO:0007669"/>
    <property type="project" value="UniProtKB-UniRule"/>
</dbReference>
<organism evidence="11 12">
    <name type="scientific">Candidatus Eubacterium faecipullorum</name>
    <dbReference type="NCBI Taxonomy" id="2838571"/>
    <lineage>
        <taxon>Bacteria</taxon>
        <taxon>Bacillati</taxon>
        <taxon>Bacillota</taxon>
        <taxon>Clostridia</taxon>
        <taxon>Eubacteriales</taxon>
        <taxon>Eubacteriaceae</taxon>
        <taxon>Eubacterium</taxon>
    </lineage>
</organism>
<comment type="subunit">
    <text evidence="9">Homodimer.</text>
</comment>
<evidence type="ECO:0000256" key="4">
    <source>
        <dbReference type="ARBA" id="ARBA00022490"/>
    </source>
</evidence>
<keyword evidence="6 9" id="KW-0457">Lysine biosynthesis</keyword>
<feature type="binding site" evidence="9">
    <location>
        <begin position="222"/>
        <end position="223"/>
    </location>
    <ligand>
        <name>substrate</name>
    </ligand>
</feature>
<evidence type="ECO:0000256" key="6">
    <source>
        <dbReference type="ARBA" id="ARBA00023154"/>
    </source>
</evidence>
<evidence type="ECO:0000313" key="11">
    <source>
        <dbReference type="EMBL" id="HIW85438.1"/>
    </source>
</evidence>
<dbReference type="AlphaFoldDB" id="A0A9D1UFH3"/>
<keyword evidence="7 9" id="KW-0413">Isomerase</keyword>
<sequence length="287" mass="31388">MKFIKMQGCGNDYVYIDCLEQSLENESEAAIKLSNRHFGVGADGLILIKKGSAADFEMVMYNADGSRAEMCGNGIRCVARYVYDKGYTDSSEFTVESMGKVKNIRLVLNGAEVEAVRVDMGAPVLHAAEVPVISQTDKVINSPVQIGGRDFNMTCVSMGNPHAVMFIAESPRDFALESFGPLFESSKLFPNRVNAEFARIISDKEIEMRVWERGTGETLACGTGACATAVAARLCGYTGDEVVLHLVGGDLKIEWNGREDSPVYMTGPAEYAFTGDIDIDKIRRFNI</sequence>
<feature type="binding site" evidence="9">
    <location>
        <position position="194"/>
    </location>
    <ligand>
        <name>substrate</name>
    </ligand>
</feature>
<comment type="caution">
    <text evidence="11">The sequence shown here is derived from an EMBL/GenBank/DDBJ whole genome shotgun (WGS) entry which is preliminary data.</text>
</comment>
<dbReference type="SUPFAM" id="SSF54506">
    <property type="entry name" value="Diaminopimelate epimerase-like"/>
    <property type="match status" value="2"/>
</dbReference>
<feature type="active site" evidence="10">
    <location>
        <position position="71"/>
    </location>
</feature>
<keyword evidence="4 9" id="KW-0963">Cytoplasm</keyword>
<gene>
    <name evidence="9 11" type="primary">dapF</name>
    <name evidence="11" type="ORF">IAA48_02990</name>
</gene>
<dbReference type="InterPro" id="IPR018510">
    <property type="entry name" value="DAP_epimerase_AS"/>
</dbReference>
<dbReference type="FunFam" id="3.10.310.10:FF:000001">
    <property type="entry name" value="Diaminopimelate epimerase"/>
    <property type="match status" value="1"/>
</dbReference>
<reference evidence="11" key="1">
    <citation type="journal article" date="2021" name="PeerJ">
        <title>Extensive microbial diversity within the chicken gut microbiome revealed by metagenomics and culture.</title>
        <authorList>
            <person name="Gilroy R."/>
            <person name="Ravi A."/>
            <person name="Getino M."/>
            <person name="Pursley I."/>
            <person name="Horton D.L."/>
            <person name="Alikhan N.F."/>
            <person name="Baker D."/>
            <person name="Gharbi K."/>
            <person name="Hall N."/>
            <person name="Watson M."/>
            <person name="Adriaenssens E.M."/>
            <person name="Foster-Nyarko E."/>
            <person name="Jarju S."/>
            <person name="Secka A."/>
            <person name="Antonio M."/>
            <person name="Oren A."/>
            <person name="Chaudhuri R.R."/>
            <person name="La Ragione R."/>
            <person name="Hildebrand F."/>
            <person name="Pallen M.J."/>
        </authorList>
    </citation>
    <scope>NUCLEOTIDE SEQUENCE</scope>
    <source>
        <strain evidence="11">421</strain>
    </source>
</reference>
<feature type="binding site" evidence="9">
    <location>
        <begin position="212"/>
        <end position="213"/>
    </location>
    <ligand>
        <name>substrate</name>
    </ligand>
</feature>
<feature type="site" description="Could be important to modulate the pK values of the two catalytic cysteine residues" evidence="9">
    <location>
        <position position="212"/>
    </location>
</feature>
<dbReference type="NCBIfam" id="TIGR00652">
    <property type="entry name" value="DapF"/>
    <property type="match status" value="1"/>
</dbReference>
<comment type="subcellular location">
    <subcellularLocation>
        <location evidence="9">Cytoplasm</location>
    </subcellularLocation>
</comment>
<protein>
    <recommendedName>
        <fullName evidence="3 9">Diaminopimelate epimerase</fullName>
        <shortName evidence="9">DAP epimerase</shortName>
        <ecNumber evidence="3 9">5.1.1.7</ecNumber>
    </recommendedName>
    <alternativeName>
        <fullName evidence="9">PLP-independent amino acid racemase</fullName>
    </alternativeName>
</protein>
<comment type="caution">
    <text evidence="9">Lacks conserved residue(s) required for the propagation of feature annotation.</text>
</comment>
<evidence type="ECO:0000256" key="5">
    <source>
        <dbReference type="ARBA" id="ARBA00022605"/>
    </source>
</evidence>
<dbReference type="HAMAP" id="MF_00197">
    <property type="entry name" value="DAP_epimerase"/>
    <property type="match status" value="1"/>
</dbReference>
<evidence type="ECO:0000256" key="8">
    <source>
        <dbReference type="ARBA" id="ARBA00051712"/>
    </source>
</evidence>
<feature type="active site" description="Proton donor" evidence="9">
    <location>
        <position position="71"/>
    </location>
</feature>
<comment type="function">
    <text evidence="9">Catalyzes the stereoinversion of LL-2,6-diaminopimelate (L,L-DAP) to meso-diaminopimelate (meso-DAP), a precursor of L-lysine and an essential component of the bacterial peptidoglycan.</text>
</comment>
<evidence type="ECO:0000256" key="3">
    <source>
        <dbReference type="ARBA" id="ARBA00013080"/>
    </source>
</evidence>
<dbReference type="Gene3D" id="3.10.310.10">
    <property type="entry name" value="Diaminopimelate Epimerase, Chain A, domain 1"/>
    <property type="match status" value="2"/>
</dbReference>
<feature type="binding site" evidence="9">
    <location>
        <position position="11"/>
    </location>
    <ligand>
        <name>substrate</name>
    </ligand>
</feature>
<feature type="binding site" evidence="9">
    <location>
        <begin position="72"/>
        <end position="73"/>
    </location>
    <ligand>
        <name>substrate</name>
    </ligand>
</feature>
<evidence type="ECO:0000313" key="12">
    <source>
        <dbReference type="Proteomes" id="UP000824205"/>
    </source>
</evidence>
<evidence type="ECO:0000256" key="1">
    <source>
        <dbReference type="ARBA" id="ARBA00005196"/>
    </source>
</evidence>
<dbReference type="EC" id="5.1.1.7" evidence="3 9"/>
<feature type="binding site" evidence="9">
    <location>
        <position position="160"/>
    </location>
    <ligand>
        <name>substrate</name>
    </ligand>
</feature>
<dbReference type="Proteomes" id="UP000824205">
    <property type="component" value="Unassembled WGS sequence"/>
</dbReference>
<reference evidence="11" key="2">
    <citation type="submission" date="2021-04" db="EMBL/GenBank/DDBJ databases">
        <authorList>
            <person name="Gilroy R."/>
        </authorList>
    </citation>
    <scope>NUCLEOTIDE SEQUENCE</scope>
    <source>
        <strain evidence="11">421</strain>
    </source>
</reference>
<proteinExistence type="inferred from homology"/>
<name>A0A9D1UFH3_9FIRM</name>
<evidence type="ECO:0000256" key="9">
    <source>
        <dbReference type="HAMAP-Rule" id="MF_00197"/>
    </source>
</evidence>
<feature type="active site" description="Proton acceptor" evidence="9">
    <location>
        <position position="221"/>
    </location>
</feature>
<comment type="similarity">
    <text evidence="2 9">Belongs to the diaminopimelate epimerase family.</text>
</comment>
<dbReference type="InterPro" id="IPR001653">
    <property type="entry name" value="DAP_epimerase_DapF"/>
</dbReference>
<keyword evidence="5 9" id="KW-0028">Amino-acid biosynthesis</keyword>
<accession>A0A9D1UFH3</accession>
<evidence type="ECO:0000256" key="2">
    <source>
        <dbReference type="ARBA" id="ARBA00010219"/>
    </source>
</evidence>
<dbReference type="Pfam" id="PF01678">
    <property type="entry name" value="DAP_epimerase"/>
    <property type="match status" value="2"/>
</dbReference>
<dbReference type="PROSITE" id="PS01326">
    <property type="entry name" value="DAP_EPIMERASE"/>
    <property type="match status" value="1"/>
</dbReference>
<dbReference type="GO" id="GO:0005829">
    <property type="term" value="C:cytosol"/>
    <property type="evidence" value="ECO:0007669"/>
    <property type="project" value="TreeGrafter"/>
</dbReference>
<dbReference type="PANTHER" id="PTHR31689">
    <property type="entry name" value="DIAMINOPIMELATE EPIMERASE, CHLOROPLASTIC"/>
    <property type="match status" value="1"/>
</dbReference>
<dbReference type="EMBL" id="DXGE01000012">
    <property type="protein sequence ID" value="HIW85438.1"/>
    <property type="molecule type" value="Genomic_DNA"/>
</dbReference>
<dbReference type="GO" id="GO:0009089">
    <property type="term" value="P:lysine biosynthetic process via diaminopimelate"/>
    <property type="evidence" value="ECO:0007669"/>
    <property type="project" value="UniProtKB-UniRule"/>
</dbReference>
<dbReference type="PANTHER" id="PTHR31689:SF0">
    <property type="entry name" value="DIAMINOPIMELATE EPIMERASE"/>
    <property type="match status" value="1"/>
</dbReference>
<evidence type="ECO:0000256" key="7">
    <source>
        <dbReference type="ARBA" id="ARBA00023235"/>
    </source>
</evidence>
<comment type="catalytic activity">
    <reaction evidence="8 9">
        <text>(2S,6S)-2,6-diaminopimelate = meso-2,6-diaminopimelate</text>
        <dbReference type="Rhea" id="RHEA:15393"/>
        <dbReference type="ChEBI" id="CHEBI:57609"/>
        <dbReference type="ChEBI" id="CHEBI:57791"/>
        <dbReference type="EC" id="5.1.1.7"/>
    </reaction>
</comment>